<dbReference type="EMBL" id="JAUSWH010000011">
    <property type="protein sequence ID" value="MDQ0456967.1"/>
    <property type="molecule type" value="Genomic_DNA"/>
</dbReference>
<accession>A0ABU0IH33</accession>
<evidence type="ECO:0000313" key="2">
    <source>
        <dbReference type="Proteomes" id="UP001235269"/>
    </source>
</evidence>
<dbReference type="Proteomes" id="UP001235269">
    <property type="component" value="Unassembled WGS sequence"/>
</dbReference>
<dbReference type="RefSeq" id="WP_307159151.1">
    <property type="nucleotide sequence ID" value="NZ_JAUSWH010000011.1"/>
</dbReference>
<protein>
    <submittedName>
        <fullName evidence="1">Uncharacterized protein</fullName>
    </submittedName>
</protein>
<reference evidence="1 2" key="1">
    <citation type="submission" date="2023-07" db="EMBL/GenBank/DDBJ databases">
        <title>Genomic Encyclopedia of Type Strains, Phase IV (KMG-IV): sequencing the most valuable type-strain genomes for metagenomic binning, comparative biology and taxonomic classification.</title>
        <authorList>
            <person name="Goeker M."/>
        </authorList>
    </citation>
    <scope>NUCLEOTIDE SEQUENCE [LARGE SCALE GENOMIC DNA]</scope>
    <source>
        <strain evidence="1 2">DSM 100301</strain>
    </source>
</reference>
<keyword evidence="2" id="KW-1185">Reference proteome</keyword>
<gene>
    <name evidence="1" type="ORF">QO005_003312</name>
</gene>
<organism evidence="1 2">
    <name type="scientific">Rhizobium paknamense</name>
    <dbReference type="NCBI Taxonomy" id="1206817"/>
    <lineage>
        <taxon>Bacteria</taxon>
        <taxon>Pseudomonadati</taxon>
        <taxon>Pseudomonadota</taxon>
        <taxon>Alphaproteobacteria</taxon>
        <taxon>Hyphomicrobiales</taxon>
        <taxon>Rhizobiaceae</taxon>
        <taxon>Rhizobium/Agrobacterium group</taxon>
        <taxon>Rhizobium</taxon>
    </lineage>
</organism>
<proteinExistence type="predicted"/>
<evidence type="ECO:0000313" key="1">
    <source>
        <dbReference type="EMBL" id="MDQ0456967.1"/>
    </source>
</evidence>
<comment type="caution">
    <text evidence="1">The sequence shown here is derived from an EMBL/GenBank/DDBJ whole genome shotgun (WGS) entry which is preliminary data.</text>
</comment>
<name>A0ABU0IH33_9HYPH</name>
<sequence>MACNGNNHADDCQCNFGKGGRATSKNFVWKGWKAQSIRSYFNGPNASCPECRKAVFYIPFKAGGGAYFDAFGPPWPKHPCTNIPPQYSPYTASGKPRLRTLPTSFERDGWVPFIARNVEILAGGTIIHGVGLENPTTFHFGTLMDLTIDLTRPVFVRLLPGNRAQMDFFPIDRTEPSTIDVFPDCLNDLDLLLLRTQKQ</sequence>